<evidence type="ECO:0000313" key="2">
    <source>
        <dbReference type="Proteomes" id="UP000887159"/>
    </source>
</evidence>
<name>A0A8X6VHD7_TRICX</name>
<accession>A0A8X6VHD7</accession>
<dbReference type="EMBL" id="BMAU01021349">
    <property type="protein sequence ID" value="GFY18697.1"/>
    <property type="molecule type" value="Genomic_DNA"/>
</dbReference>
<dbReference type="Proteomes" id="UP000887159">
    <property type="component" value="Unassembled WGS sequence"/>
</dbReference>
<comment type="caution">
    <text evidence="1">The sequence shown here is derived from an EMBL/GenBank/DDBJ whole genome shotgun (WGS) entry which is preliminary data.</text>
</comment>
<keyword evidence="2" id="KW-1185">Reference proteome</keyword>
<proteinExistence type="predicted"/>
<protein>
    <submittedName>
        <fullName evidence="1">Uncharacterized protein</fullName>
    </submittedName>
</protein>
<dbReference type="AlphaFoldDB" id="A0A8X6VHD7"/>
<evidence type="ECO:0000313" key="1">
    <source>
        <dbReference type="EMBL" id="GFY18697.1"/>
    </source>
</evidence>
<gene>
    <name evidence="1" type="ORF">TNCV_2399201</name>
</gene>
<organism evidence="1 2">
    <name type="scientific">Trichonephila clavipes</name>
    <name type="common">Golden silk orbweaver</name>
    <name type="synonym">Nephila clavipes</name>
    <dbReference type="NCBI Taxonomy" id="2585209"/>
    <lineage>
        <taxon>Eukaryota</taxon>
        <taxon>Metazoa</taxon>
        <taxon>Ecdysozoa</taxon>
        <taxon>Arthropoda</taxon>
        <taxon>Chelicerata</taxon>
        <taxon>Arachnida</taxon>
        <taxon>Araneae</taxon>
        <taxon>Araneomorphae</taxon>
        <taxon>Entelegynae</taxon>
        <taxon>Araneoidea</taxon>
        <taxon>Nephilidae</taxon>
        <taxon>Trichonephila</taxon>
    </lineage>
</organism>
<reference evidence="1" key="1">
    <citation type="submission" date="2020-08" db="EMBL/GenBank/DDBJ databases">
        <title>Multicomponent nature underlies the extraordinary mechanical properties of spider dragline silk.</title>
        <authorList>
            <person name="Kono N."/>
            <person name="Nakamura H."/>
            <person name="Mori M."/>
            <person name="Yoshida Y."/>
            <person name="Ohtoshi R."/>
            <person name="Malay A.D."/>
            <person name="Moran D.A.P."/>
            <person name="Tomita M."/>
            <person name="Numata K."/>
            <person name="Arakawa K."/>
        </authorList>
    </citation>
    <scope>NUCLEOTIDE SEQUENCE</scope>
</reference>
<sequence length="108" mass="12464">MECQPYDFKNYPSMGQNFKRDRKFGISNWSFFLLIGGKDEGNILIMDSSFEYCSSLRSMCVALGSVTFPRLVDDRLAYPVRFHMCPPKIMTSHLQPTAMKQNKNLHST</sequence>